<dbReference type="EMBL" id="CAEZYW010000082">
    <property type="protein sequence ID" value="CAB4739132.1"/>
    <property type="molecule type" value="Genomic_DNA"/>
</dbReference>
<sequence>MTRAFASWPGWYFEVPALESETRTAVPFGSRWFIESFQAINCATDSSIAAISSAGGFFAWKFPTAETANVSLLNPAVWPPMTAWSMPPARPSYRRPKRSTRKL</sequence>
<organism evidence="1">
    <name type="scientific">freshwater metagenome</name>
    <dbReference type="NCBI Taxonomy" id="449393"/>
    <lineage>
        <taxon>unclassified sequences</taxon>
        <taxon>metagenomes</taxon>
        <taxon>ecological metagenomes</taxon>
    </lineage>
</organism>
<evidence type="ECO:0000313" key="1">
    <source>
        <dbReference type="EMBL" id="CAB4739132.1"/>
    </source>
</evidence>
<proteinExistence type="predicted"/>
<accession>A0A6J6SW19</accession>
<reference evidence="1" key="1">
    <citation type="submission" date="2020-05" db="EMBL/GenBank/DDBJ databases">
        <authorList>
            <person name="Chiriac C."/>
            <person name="Salcher M."/>
            <person name="Ghai R."/>
            <person name="Kavagutti S V."/>
        </authorList>
    </citation>
    <scope>NUCLEOTIDE SEQUENCE</scope>
</reference>
<protein>
    <submittedName>
        <fullName evidence="1">Unannotated protein</fullName>
    </submittedName>
</protein>
<dbReference type="AlphaFoldDB" id="A0A6J6SW19"/>
<gene>
    <name evidence="1" type="ORF">UFOPK2786_00671</name>
</gene>
<name>A0A6J6SW19_9ZZZZ</name>